<dbReference type="AlphaFoldDB" id="A0A0B1SGP0"/>
<dbReference type="EMBL" id="KN577834">
    <property type="protein sequence ID" value="KHJ82672.1"/>
    <property type="molecule type" value="Genomic_DNA"/>
</dbReference>
<feature type="chain" id="PRO_5002082475" evidence="1">
    <location>
        <begin position="31"/>
        <end position="83"/>
    </location>
</feature>
<evidence type="ECO:0000313" key="2">
    <source>
        <dbReference type="EMBL" id="KHJ82672.1"/>
    </source>
</evidence>
<accession>A0A0B1SGP0</accession>
<organism evidence="2 3">
    <name type="scientific">Oesophagostomum dentatum</name>
    <name type="common">Nodular worm</name>
    <dbReference type="NCBI Taxonomy" id="61180"/>
    <lineage>
        <taxon>Eukaryota</taxon>
        <taxon>Metazoa</taxon>
        <taxon>Ecdysozoa</taxon>
        <taxon>Nematoda</taxon>
        <taxon>Chromadorea</taxon>
        <taxon>Rhabditida</taxon>
        <taxon>Rhabditina</taxon>
        <taxon>Rhabditomorpha</taxon>
        <taxon>Strongyloidea</taxon>
        <taxon>Strongylidae</taxon>
        <taxon>Oesophagostomum</taxon>
    </lineage>
</organism>
<reference evidence="2 3" key="1">
    <citation type="submission" date="2014-03" db="EMBL/GenBank/DDBJ databases">
        <title>Draft genome of the hookworm Oesophagostomum dentatum.</title>
        <authorList>
            <person name="Mitreva M."/>
        </authorList>
    </citation>
    <scope>NUCLEOTIDE SEQUENCE [LARGE SCALE GENOMIC DNA]</scope>
    <source>
        <strain evidence="2 3">OD-Hann</strain>
    </source>
</reference>
<sequence length="83" mass="9572">MLQTLKQQQRHYGMMRLLLALLALLGCVMAAVHQTRLTKIESQRTKMMRKGTWSHYLKMKNARRIALENRKGSFASVVSQPVS</sequence>
<feature type="signal peptide" evidence="1">
    <location>
        <begin position="1"/>
        <end position="30"/>
    </location>
</feature>
<name>A0A0B1SGP0_OESDE</name>
<dbReference type="OrthoDB" id="5874963at2759"/>
<dbReference type="Proteomes" id="UP000053660">
    <property type="component" value="Unassembled WGS sequence"/>
</dbReference>
<evidence type="ECO:0000313" key="3">
    <source>
        <dbReference type="Proteomes" id="UP000053660"/>
    </source>
</evidence>
<protein>
    <submittedName>
        <fullName evidence="2">A1 Propeptide</fullName>
    </submittedName>
</protein>
<evidence type="ECO:0000256" key="1">
    <source>
        <dbReference type="SAM" id="SignalP"/>
    </source>
</evidence>
<dbReference type="PROSITE" id="PS51257">
    <property type="entry name" value="PROKAR_LIPOPROTEIN"/>
    <property type="match status" value="1"/>
</dbReference>
<keyword evidence="3" id="KW-1185">Reference proteome</keyword>
<proteinExistence type="predicted"/>
<gene>
    <name evidence="2" type="ORF">OESDEN_17634</name>
</gene>
<keyword evidence="1" id="KW-0732">Signal</keyword>